<keyword evidence="1" id="KW-0472">Membrane</keyword>
<feature type="transmembrane region" description="Helical" evidence="1">
    <location>
        <begin position="39"/>
        <end position="61"/>
    </location>
</feature>
<sequence>MLANNNYTEDPLISGEITETSTSQSAKYVGNETPLTSSFFIICAIAGVLAIANLILIYSLLRANSKPTTFVQLNDGTAIQAVESDVFVRHEEVIKETTRTFLTMLWQWDNTLPGSNEEDPGFQFAFDNQQYTIPSTVYWASQLIEGSISTALLSEIVQQIPQNIFETGESDLHVQFLSTPRKVGRDLYEIDVIATHSLRIQGQLDKKTILKKTFVWQAVLPYLPLTQDDTTSAMRRLLMNLQQSGLVLVEAKPYNP</sequence>
<organism evidence="2 3">
    <name type="scientific">Crocosphaera chwakensis CCY0110</name>
    <dbReference type="NCBI Taxonomy" id="391612"/>
    <lineage>
        <taxon>Bacteria</taxon>
        <taxon>Bacillati</taxon>
        <taxon>Cyanobacteriota</taxon>
        <taxon>Cyanophyceae</taxon>
        <taxon>Oscillatoriophycideae</taxon>
        <taxon>Chroococcales</taxon>
        <taxon>Aphanothecaceae</taxon>
        <taxon>Crocosphaera</taxon>
        <taxon>Crocosphaera chwakensis</taxon>
    </lineage>
</organism>
<keyword evidence="3" id="KW-1185">Reference proteome</keyword>
<dbReference type="AlphaFoldDB" id="A3IZA6"/>
<dbReference type="RefSeq" id="WP_008278724.1">
    <property type="nucleotide sequence ID" value="NZ_AAXW01000098.1"/>
</dbReference>
<accession>A3IZA6</accession>
<name>A3IZA6_9CHRO</name>
<keyword evidence="1" id="KW-0812">Transmembrane</keyword>
<evidence type="ECO:0000313" key="2">
    <source>
        <dbReference type="EMBL" id="EAZ88197.1"/>
    </source>
</evidence>
<dbReference type="EMBL" id="AAXW01000098">
    <property type="protein sequence ID" value="EAZ88197.1"/>
    <property type="molecule type" value="Genomic_DNA"/>
</dbReference>
<reference evidence="2 3" key="1">
    <citation type="submission" date="2007-03" db="EMBL/GenBank/DDBJ databases">
        <authorList>
            <person name="Stal L."/>
            <person name="Ferriera S."/>
            <person name="Johnson J."/>
            <person name="Kravitz S."/>
            <person name="Beeson K."/>
            <person name="Sutton G."/>
            <person name="Rogers Y.-H."/>
            <person name="Friedman R."/>
            <person name="Frazier M."/>
            <person name="Venter J.C."/>
        </authorList>
    </citation>
    <scope>NUCLEOTIDE SEQUENCE [LARGE SCALE GENOMIC DNA]</scope>
    <source>
        <strain evidence="2 3">CCY0110</strain>
    </source>
</reference>
<gene>
    <name evidence="2" type="ORF">CY0110_14690</name>
</gene>
<protein>
    <submittedName>
        <fullName evidence="2">Uncharacterized protein</fullName>
    </submittedName>
</protein>
<dbReference type="Proteomes" id="UP000003781">
    <property type="component" value="Unassembled WGS sequence"/>
</dbReference>
<comment type="caution">
    <text evidence="2">The sequence shown here is derived from an EMBL/GenBank/DDBJ whole genome shotgun (WGS) entry which is preliminary data.</text>
</comment>
<evidence type="ECO:0000256" key="1">
    <source>
        <dbReference type="SAM" id="Phobius"/>
    </source>
</evidence>
<proteinExistence type="predicted"/>
<evidence type="ECO:0000313" key="3">
    <source>
        <dbReference type="Proteomes" id="UP000003781"/>
    </source>
</evidence>
<keyword evidence="1" id="KW-1133">Transmembrane helix</keyword>